<keyword evidence="11" id="KW-1133">Transmembrane helix</keyword>
<dbReference type="SUPFAM" id="SSF47384">
    <property type="entry name" value="Homodimeric domain of signal transducing histidine kinase"/>
    <property type="match status" value="1"/>
</dbReference>
<keyword evidence="9" id="KW-0902">Two-component regulatory system</keyword>
<dbReference type="InterPro" id="IPR050736">
    <property type="entry name" value="Sensor_HK_Regulatory"/>
</dbReference>
<dbReference type="Pfam" id="PF11845">
    <property type="entry name" value="Tll0287-like"/>
    <property type="match status" value="1"/>
</dbReference>
<dbReference type="InterPro" id="IPR003660">
    <property type="entry name" value="HAMP_dom"/>
</dbReference>
<dbReference type="InterPro" id="IPR036890">
    <property type="entry name" value="HATPase_C_sf"/>
</dbReference>
<comment type="catalytic activity">
    <reaction evidence="1">
        <text>ATP + protein L-histidine = ADP + protein N-phospho-L-histidine.</text>
        <dbReference type="EC" id="2.7.13.3"/>
    </reaction>
</comment>
<keyword evidence="8" id="KW-0067">ATP-binding</keyword>
<evidence type="ECO:0000256" key="7">
    <source>
        <dbReference type="ARBA" id="ARBA00022777"/>
    </source>
</evidence>
<dbReference type="AlphaFoldDB" id="A0A7C1FDN8"/>
<keyword evidence="11" id="KW-0472">Membrane</keyword>
<name>A0A7C1FDN8_9THEO</name>
<reference evidence="14" key="1">
    <citation type="journal article" date="2020" name="mSystems">
        <title>Genome- and Community-Level Interaction Insights into Carbon Utilization and Element Cycling Functions of Hydrothermarchaeota in Hydrothermal Sediment.</title>
        <authorList>
            <person name="Zhou Z."/>
            <person name="Liu Y."/>
            <person name="Xu W."/>
            <person name="Pan J."/>
            <person name="Luo Z.H."/>
            <person name="Li M."/>
        </authorList>
    </citation>
    <scope>NUCLEOTIDE SEQUENCE [LARGE SCALE GENOMIC DNA]</scope>
    <source>
        <strain evidence="14">SpSt-301</strain>
    </source>
</reference>
<dbReference type="CDD" id="cd16922">
    <property type="entry name" value="HATPase_EvgS-ArcB-TorS-like"/>
    <property type="match status" value="1"/>
</dbReference>
<keyword evidence="6" id="KW-0547">Nucleotide-binding</keyword>
<feature type="transmembrane region" description="Helical" evidence="11">
    <location>
        <begin position="216"/>
        <end position="237"/>
    </location>
</feature>
<feature type="domain" description="HAMP" evidence="13">
    <location>
        <begin position="240"/>
        <end position="292"/>
    </location>
</feature>
<keyword evidence="4" id="KW-0597">Phosphoprotein</keyword>
<evidence type="ECO:0000259" key="13">
    <source>
        <dbReference type="PROSITE" id="PS50885"/>
    </source>
</evidence>
<dbReference type="SMART" id="SM00387">
    <property type="entry name" value="HATPase_c"/>
    <property type="match status" value="1"/>
</dbReference>
<dbReference type="SMART" id="SM00388">
    <property type="entry name" value="HisKA"/>
    <property type="match status" value="1"/>
</dbReference>
<dbReference type="Pfam" id="PF00512">
    <property type="entry name" value="HisKA"/>
    <property type="match status" value="1"/>
</dbReference>
<evidence type="ECO:0000313" key="14">
    <source>
        <dbReference type="EMBL" id="HDW51323.1"/>
    </source>
</evidence>
<dbReference type="FunFam" id="3.30.565.10:FF:000037">
    <property type="entry name" value="Hybrid sensor histidine kinase/response regulator"/>
    <property type="match status" value="1"/>
</dbReference>
<evidence type="ECO:0000259" key="12">
    <source>
        <dbReference type="PROSITE" id="PS50109"/>
    </source>
</evidence>
<dbReference type="PROSITE" id="PS50885">
    <property type="entry name" value="HAMP"/>
    <property type="match status" value="1"/>
</dbReference>
<comment type="subcellular location">
    <subcellularLocation>
        <location evidence="2">Membrane</location>
    </subcellularLocation>
</comment>
<evidence type="ECO:0000256" key="11">
    <source>
        <dbReference type="SAM" id="Phobius"/>
    </source>
</evidence>
<sequence>MGYRVQDVGFKAGASLGTRLALWVSAIIVALTVLSVIWDLREIRREARREMLQQARLVAREFVALRAVIAQNQERINTDPVTGHVYFKHLNPAAVGRQVAVIFGTSTPFRIKQTRLKVRDLANRPDAVEKELLRKLSATPGVPEIWREETLGGHRYLYYMVPLRIESACLPCHGQPAGVKDIAGYPKEGFKIGSLGGAVSIRISMDNFLSFLARRIWAEIAIATVFLVLTIGGSIWLSRRLVTKPLKRLCLMAQQLGQGDWKAVRAVSGTGEVVVLSRVLEKVAEQLRESYHLIEEKVAQRTRELQKTNEELARANRVKSDILANVSHELRTPLTAILAYTEILLDPASDPLTPEQRECLEDIADSGKELLLEVTDLLQMARLEAGIRELSPEPIDMVEVIQEVLRFFKPLAQKKEIRLYWPEQRGKWWALADRTKVRHILTNLVSNAIKFTPEGGKVAIELDYGFDTGKCMVVKVTDTGIGIAPAEHEAIFEKFYQPGKHGQGTGLGLALARELVQLHGGRIWVESAPGRGSTFSFTLPLEEAV</sequence>
<keyword evidence="7" id="KW-0418">Kinase</keyword>
<keyword evidence="5" id="KW-0808">Transferase</keyword>
<dbReference type="InterPro" id="IPR021796">
    <property type="entry name" value="Tll0287-like_dom"/>
</dbReference>
<dbReference type="InterPro" id="IPR036097">
    <property type="entry name" value="HisK_dim/P_sf"/>
</dbReference>
<dbReference type="CDD" id="cd00082">
    <property type="entry name" value="HisKA"/>
    <property type="match status" value="1"/>
</dbReference>
<evidence type="ECO:0000256" key="8">
    <source>
        <dbReference type="ARBA" id="ARBA00022840"/>
    </source>
</evidence>
<evidence type="ECO:0000256" key="4">
    <source>
        <dbReference type="ARBA" id="ARBA00022553"/>
    </source>
</evidence>
<dbReference type="GO" id="GO:0000155">
    <property type="term" value="F:phosphorelay sensor kinase activity"/>
    <property type="evidence" value="ECO:0007669"/>
    <property type="project" value="InterPro"/>
</dbReference>
<dbReference type="GO" id="GO:0016020">
    <property type="term" value="C:membrane"/>
    <property type="evidence" value="ECO:0007669"/>
    <property type="project" value="UniProtKB-SubCell"/>
</dbReference>
<dbReference type="GO" id="GO:0005524">
    <property type="term" value="F:ATP binding"/>
    <property type="evidence" value="ECO:0007669"/>
    <property type="project" value="UniProtKB-KW"/>
</dbReference>
<feature type="coiled-coil region" evidence="10">
    <location>
        <begin position="291"/>
        <end position="325"/>
    </location>
</feature>
<dbReference type="InterPro" id="IPR003594">
    <property type="entry name" value="HATPase_dom"/>
</dbReference>
<keyword evidence="10" id="KW-0175">Coiled coil</keyword>
<evidence type="ECO:0000256" key="6">
    <source>
        <dbReference type="ARBA" id="ARBA00022741"/>
    </source>
</evidence>
<dbReference type="InterPro" id="IPR005467">
    <property type="entry name" value="His_kinase_dom"/>
</dbReference>
<dbReference type="Gene3D" id="6.10.340.10">
    <property type="match status" value="1"/>
</dbReference>
<keyword evidence="11" id="KW-0812">Transmembrane</keyword>
<dbReference type="PANTHER" id="PTHR43711">
    <property type="entry name" value="TWO-COMPONENT HISTIDINE KINASE"/>
    <property type="match status" value="1"/>
</dbReference>
<evidence type="ECO:0000256" key="1">
    <source>
        <dbReference type="ARBA" id="ARBA00000085"/>
    </source>
</evidence>
<dbReference type="InterPro" id="IPR004358">
    <property type="entry name" value="Sig_transdc_His_kin-like_C"/>
</dbReference>
<comment type="caution">
    <text evidence="14">The sequence shown here is derived from an EMBL/GenBank/DDBJ whole genome shotgun (WGS) entry which is preliminary data.</text>
</comment>
<dbReference type="PANTHER" id="PTHR43711:SF31">
    <property type="entry name" value="HISTIDINE KINASE"/>
    <property type="match status" value="1"/>
</dbReference>
<evidence type="ECO:0000256" key="5">
    <source>
        <dbReference type="ARBA" id="ARBA00022679"/>
    </source>
</evidence>
<proteinExistence type="predicted"/>
<dbReference type="InterPro" id="IPR003661">
    <property type="entry name" value="HisK_dim/P_dom"/>
</dbReference>
<gene>
    <name evidence="14" type="ORF">ENQ35_01030</name>
</gene>
<dbReference type="SUPFAM" id="SSF55874">
    <property type="entry name" value="ATPase domain of HSP90 chaperone/DNA topoisomerase II/histidine kinase"/>
    <property type="match status" value="1"/>
</dbReference>
<dbReference type="Gene3D" id="3.30.565.10">
    <property type="entry name" value="Histidine kinase-like ATPase, C-terminal domain"/>
    <property type="match status" value="1"/>
</dbReference>
<dbReference type="Gene3D" id="1.10.287.130">
    <property type="match status" value="1"/>
</dbReference>
<evidence type="ECO:0000256" key="3">
    <source>
        <dbReference type="ARBA" id="ARBA00012438"/>
    </source>
</evidence>
<evidence type="ECO:0000256" key="10">
    <source>
        <dbReference type="SAM" id="Coils"/>
    </source>
</evidence>
<evidence type="ECO:0000256" key="9">
    <source>
        <dbReference type="ARBA" id="ARBA00023012"/>
    </source>
</evidence>
<feature type="transmembrane region" description="Helical" evidence="11">
    <location>
        <begin position="20"/>
        <end position="40"/>
    </location>
</feature>
<protein>
    <recommendedName>
        <fullName evidence="3">histidine kinase</fullName>
        <ecNumber evidence="3">2.7.13.3</ecNumber>
    </recommendedName>
</protein>
<dbReference type="PRINTS" id="PR00344">
    <property type="entry name" value="BCTRLSENSOR"/>
</dbReference>
<dbReference type="PROSITE" id="PS50109">
    <property type="entry name" value="HIS_KIN"/>
    <property type="match status" value="1"/>
</dbReference>
<organism evidence="14">
    <name type="scientific">Ammonifex degensii</name>
    <dbReference type="NCBI Taxonomy" id="42838"/>
    <lineage>
        <taxon>Bacteria</taxon>
        <taxon>Bacillati</taxon>
        <taxon>Bacillota</taxon>
        <taxon>Clostridia</taxon>
        <taxon>Thermoanaerobacterales</taxon>
        <taxon>Thermoanaerobacteraceae</taxon>
        <taxon>Ammonifex</taxon>
    </lineage>
</organism>
<accession>A0A7C1FDN8</accession>
<dbReference type="Pfam" id="PF02518">
    <property type="entry name" value="HATPase_c"/>
    <property type="match status" value="1"/>
</dbReference>
<dbReference type="EMBL" id="DSMV01000070">
    <property type="protein sequence ID" value="HDW51323.1"/>
    <property type="molecule type" value="Genomic_DNA"/>
</dbReference>
<evidence type="ECO:0000256" key="2">
    <source>
        <dbReference type="ARBA" id="ARBA00004370"/>
    </source>
</evidence>
<feature type="domain" description="Histidine kinase" evidence="12">
    <location>
        <begin position="325"/>
        <end position="543"/>
    </location>
</feature>
<dbReference type="EC" id="2.7.13.3" evidence="3"/>